<reference evidence="3 4" key="1">
    <citation type="submission" date="2016-08" db="EMBL/GenBank/DDBJ databases">
        <authorList>
            <person name="Seilhamer J.J."/>
        </authorList>
    </citation>
    <scope>NUCLEOTIDE SEQUENCE [LARGE SCALE GENOMIC DNA]</scope>
    <source>
        <strain evidence="3 4">PH27A</strain>
    </source>
</reference>
<dbReference type="PANTHER" id="PTHR43102">
    <property type="entry name" value="SLR1143 PROTEIN"/>
    <property type="match status" value="1"/>
</dbReference>
<comment type="caution">
    <text evidence="3">The sequence shown here is derived from an EMBL/GenBank/DDBJ whole genome shotgun (WGS) entry which is preliminary data.</text>
</comment>
<sequence length="296" mass="33222">MEITSLASSGLSSQAVSIVLQVFESMEEAVVIADSKRCIVMMNTAAEKLFGCRQADVVGLPTKVFYADEKDFEARGQNTFNPSVNQISDPYIVRYQSMDGHIFYGETIGGPIRDESLSEVYFFAIIRDVSKRVRSEQTMSRLHSITSSRMLEYERRIYELLKLGCEHFGMLMGIVSCIEGQNYVVEAVYHPEDAVPEGAAFELENTYCVHTLDADGPTGFYHVAHSRIQYHPCYLNFGLEAYIGCPIEVDGERYGTINFSSPDPVEAFDGSDLNLVRLFAEWVGHEIARNRDLEVG</sequence>
<dbReference type="InterPro" id="IPR001610">
    <property type="entry name" value="PAC"/>
</dbReference>
<dbReference type="PROSITE" id="PS50112">
    <property type="entry name" value="PAS"/>
    <property type="match status" value="1"/>
</dbReference>
<accession>A0A1E2V869</accession>
<dbReference type="Gene3D" id="3.30.450.20">
    <property type="entry name" value="PAS domain"/>
    <property type="match status" value="1"/>
</dbReference>
<gene>
    <name evidence="3" type="ORF">BFW38_06280</name>
</gene>
<dbReference type="InterPro" id="IPR029016">
    <property type="entry name" value="GAF-like_dom_sf"/>
</dbReference>
<dbReference type="AlphaFoldDB" id="A0A1E2V869"/>
<dbReference type="SMART" id="SM00086">
    <property type="entry name" value="PAC"/>
    <property type="match status" value="1"/>
</dbReference>
<dbReference type="Pfam" id="PF13426">
    <property type="entry name" value="PAS_9"/>
    <property type="match status" value="1"/>
</dbReference>
<organism evidence="3 4">
    <name type="scientific">Terasakiispira papahanaumokuakeensis</name>
    <dbReference type="NCBI Taxonomy" id="197479"/>
    <lineage>
        <taxon>Bacteria</taxon>
        <taxon>Pseudomonadati</taxon>
        <taxon>Pseudomonadota</taxon>
        <taxon>Gammaproteobacteria</taxon>
        <taxon>Oceanospirillales</taxon>
        <taxon>Terasakiispira</taxon>
    </lineage>
</organism>
<dbReference type="CDD" id="cd00130">
    <property type="entry name" value="PAS"/>
    <property type="match status" value="1"/>
</dbReference>
<dbReference type="Gene3D" id="3.30.450.40">
    <property type="match status" value="1"/>
</dbReference>
<dbReference type="SUPFAM" id="SSF55781">
    <property type="entry name" value="GAF domain-like"/>
    <property type="match status" value="1"/>
</dbReference>
<evidence type="ECO:0000259" key="1">
    <source>
        <dbReference type="PROSITE" id="PS50112"/>
    </source>
</evidence>
<dbReference type="OrthoDB" id="73375at2"/>
<dbReference type="GO" id="GO:0006355">
    <property type="term" value="P:regulation of DNA-templated transcription"/>
    <property type="evidence" value="ECO:0007669"/>
    <property type="project" value="InterPro"/>
</dbReference>
<dbReference type="Pfam" id="PF01590">
    <property type="entry name" value="GAF"/>
    <property type="match status" value="1"/>
</dbReference>
<evidence type="ECO:0008006" key="5">
    <source>
        <dbReference type="Google" id="ProtNLM"/>
    </source>
</evidence>
<dbReference type="PANTHER" id="PTHR43102:SF2">
    <property type="entry name" value="GAF DOMAIN-CONTAINING PROTEIN"/>
    <property type="match status" value="1"/>
</dbReference>
<evidence type="ECO:0000313" key="3">
    <source>
        <dbReference type="EMBL" id="ODC03208.1"/>
    </source>
</evidence>
<dbReference type="InterPro" id="IPR003018">
    <property type="entry name" value="GAF"/>
</dbReference>
<dbReference type="InterPro" id="IPR000014">
    <property type="entry name" value="PAS"/>
</dbReference>
<evidence type="ECO:0000259" key="2">
    <source>
        <dbReference type="PROSITE" id="PS50113"/>
    </source>
</evidence>
<keyword evidence="4" id="KW-1185">Reference proteome</keyword>
<feature type="domain" description="PAS" evidence="1">
    <location>
        <begin position="15"/>
        <end position="59"/>
    </location>
</feature>
<evidence type="ECO:0000313" key="4">
    <source>
        <dbReference type="Proteomes" id="UP000094291"/>
    </source>
</evidence>
<feature type="domain" description="PAC" evidence="2">
    <location>
        <begin position="89"/>
        <end position="141"/>
    </location>
</feature>
<dbReference type="RefSeq" id="WP_068997624.1">
    <property type="nucleotide sequence ID" value="NZ_MDTQ01000001.1"/>
</dbReference>
<dbReference type="SUPFAM" id="SSF55785">
    <property type="entry name" value="PYP-like sensor domain (PAS domain)"/>
    <property type="match status" value="1"/>
</dbReference>
<dbReference type="PROSITE" id="PS50113">
    <property type="entry name" value="PAC"/>
    <property type="match status" value="1"/>
</dbReference>
<name>A0A1E2V869_9GAMM</name>
<proteinExistence type="predicted"/>
<dbReference type="InterPro" id="IPR035965">
    <property type="entry name" value="PAS-like_dom_sf"/>
</dbReference>
<dbReference type="NCBIfam" id="TIGR00229">
    <property type="entry name" value="sensory_box"/>
    <property type="match status" value="1"/>
</dbReference>
<dbReference type="Proteomes" id="UP000094291">
    <property type="component" value="Unassembled WGS sequence"/>
</dbReference>
<dbReference type="STRING" id="197479.BFW38_06280"/>
<protein>
    <recommendedName>
        <fullName evidence="5">PAS domain-containing protein</fullName>
    </recommendedName>
</protein>
<dbReference type="EMBL" id="MDTQ01000001">
    <property type="protein sequence ID" value="ODC03208.1"/>
    <property type="molecule type" value="Genomic_DNA"/>
</dbReference>
<dbReference type="InterPro" id="IPR000700">
    <property type="entry name" value="PAS-assoc_C"/>
</dbReference>